<dbReference type="Gene3D" id="3.30.450.20">
    <property type="entry name" value="PAS domain"/>
    <property type="match status" value="1"/>
</dbReference>
<reference evidence="3" key="1">
    <citation type="submission" date="2016-01" db="EMBL/GenBank/DDBJ databases">
        <authorList>
            <person name="Peeters C."/>
        </authorList>
    </citation>
    <scope>NUCLEOTIDE SEQUENCE [LARGE SCALE GENOMIC DNA]</scope>
</reference>
<protein>
    <submittedName>
        <fullName evidence="2">EAL domain-containing protein</fullName>
    </submittedName>
</protein>
<dbReference type="GO" id="GO:0071111">
    <property type="term" value="F:cyclic-guanylate-specific phosphodiesterase activity"/>
    <property type="evidence" value="ECO:0007669"/>
    <property type="project" value="InterPro"/>
</dbReference>
<name>A0A158F0S8_CABCO</name>
<gene>
    <name evidence="2" type="ORF">AWB70_00430</name>
</gene>
<dbReference type="InterPro" id="IPR001633">
    <property type="entry name" value="EAL_dom"/>
</dbReference>
<evidence type="ECO:0000313" key="3">
    <source>
        <dbReference type="Proteomes" id="UP000054740"/>
    </source>
</evidence>
<dbReference type="Gene3D" id="3.20.20.450">
    <property type="entry name" value="EAL domain"/>
    <property type="match status" value="1"/>
</dbReference>
<dbReference type="InterPro" id="IPR029151">
    <property type="entry name" value="Sensor-like_sf"/>
</dbReference>
<evidence type="ECO:0000313" key="2">
    <source>
        <dbReference type="EMBL" id="SAL13437.1"/>
    </source>
</evidence>
<dbReference type="Proteomes" id="UP000054740">
    <property type="component" value="Unassembled WGS sequence"/>
</dbReference>
<dbReference type="EMBL" id="FCNY02000001">
    <property type="protein sequence ID" value="SAL13437.1"/>
    <property type="molecule type" value="Genomic_DNA"/>
</dbReference>
<dbReference type="SMART" id="SM00052">
    <property type="entry name" value="EAL"/>
    <property type="match status" value="1"/>
</dbReference>
<dbReference type="AlphaFoldDB" id="A0A158F0S8"/>
<dbReference type="SUPFAM" id="SSF103190">
    <property type="entry name" value="Sensory domain-like"/>
    <property type="match status" value="1"/>
</dbReference>
<dbReference type="PROSITE" id="PS50883">
    <property type="entry name" value="EAL"/>
    <property type="match status" value="1"/>
</dbReference>
<evidence type="ECO:0000259" key="1">
    <source>
        <dbReference type="PROSITE" id="PS50883"/>
    </source>
</evidence>
<feature type="domain" description="EAL" evidence="1">
    <location>
        <begin position="64"/>
        <end position="329"/>
    </location>
</feature>
<dbReference type="InterPro" id="IPR035919">
    <property type="entry name" value="EAL_sf"/>
</dbReference>
<dbReference type="PANTHER" id="PTHR33121:SF76">
    <property type="entry name" value="SIGNALING PROTEIN"/>
    <property type="match status" value="1"/>
</dbReference>
<keyword evidence="3" id="KW-1185">Reference proteome</keyword>
<dbReference type="PANTHER" id="PTHR33121">
    <property type="entry name" value="CYCLIC DI-GMP PHOSPHODIESTERASE PDEF"/>
    <property type="match status" value="1"/>
</dbReference>
<dbReference type="CDD" id="cd01948">
    <property type="entry name" value="EAL"/>
    <property type="match status" value="1"/>
</dbReference>
<organism evidence="2 3">
    <name type="scientific">Caballeronia cordobensis</name>
    <name type="common">Burkholderia cordobensis</name>
    <dbReference type="NCBI Taxonomy" id="1353886"/>
    <lineage>
        <taxon>Bacteria</taxon>
        <taxon>Pseudomonadati</taxon>
        <taxon>Pseudomonadota</taxon>
        <taxon>Betaproteobacteria</taxon>
        <taxon>Burkholderiales</taxon>
        <taxon>Burkholderiaceae</taxon>
        <taxon>Caballeronia</taxon>
    </lineage>
</organism>
<accession>A0A158F0S8</accession>
<dbReference type="SUPFAM" id="SSF141868">
    <property type="entry name" value="EAL domain-like"/>
    <property type="match status" value="1"/>
</dbReference>
<sequence length="484" mass="54144">MRGTQCAWSLLYRKPRDIETPDEITEGGTYDEGMQDVGDRSGEGIGMTIANPEKTTVCARSFELGVTSGYDRYSVEHGDWTLSSVFQPVFSLSHMRAVGYEGLLRAHDSLDRPVSPLDVFGQASRVGEALQIDRLAQALHLENFKMLGAKDEWLFLNVHPGALTEPYHAAALLANLRRLGIEPRRVVLEVLEHSAEDIERLALAVQQFRDHGFLIALDDFGAGHTNIERIWQLDPDIVKLDRVMLSHAGHNVHAPLSARTLKQRRNMEAVLSGIVSLLHEAGKLVLMEGVETEHEAQLALASGADFVQGFFFARPHPGLADGIHARDVIGELTDRYRMQTEARERREATRLQPYIRAFERAAERLAAGEPLDEVCWNFLALDHAARCFLLDQNGRQAGRNVVLRADRAAHEARFLPLIDAQGANWLRRPYFRAALGDPERVHVTRPYLSINEAMPCVTLSVETRSQGKRCVLCGDIDWLPEDGD</sequence>
<dbReference type="Pfam" id="PF00563">
    <property type="entry name" value="EAL"/>
    <property type="match status" value="1"/>
</dbReference>
<dbReference type="InterPro" id="IPR050706">
    <property type="entry name" value="Cyclic-di-GMP_PDE-like"/>
</dbReference>
<proteinExistence type="predicted"/>